<dbReference type="Proteomes" id="UP001595478">
    <property type="component" value="Unassembled WGS sequence"/>
</dbReference>
<feature type="transmembrane region" description="Helical" evidence="1">
    <location>
        <begin position="233"/>
        <end position="251"/>
    </location>
</feature>
<evidence type="ECO:0000256" key="1">
    <source>
        <dbReference type="SAM" id="Phobius"/>
    </source>
</evidence>
<dbReference type="Gene3D" id="1.10.3730.20">
    <property type="match status" value="1"/>
</dbReference>
<dbReference type="Pfam" id="PF00892">
    <property type="entry name" value="EamA"/>
    <property type="match status" value="2"/>
</dbReference>
<feature type="transmembrane region" description="Helical" evidence="1">
    <location>
        <begin position="166"/>
        <end position="187"/>
    </location>
</feature>
<feature type="transmembrane region" description="Helical" evidence="1">
    <location>
        <begin position="207"/>
        <end position="227"/>
    </location>
</feature>
<keyword evidence="1" id="KW-0812">Transmembrane</keyword>
<feature type="transmembrane region" description="Helical" evidence="1">
    <location>
        <begin position="258"/>
        <end position="275"/>
    </location>
</feature>
<organism evidence="3 4">
    <name type="scientific">Agaribacter flavus</name>
    <dbReference type="NCBI Taxonomy" id="1902781"/>
    <lineage>
        <taxon>Bacteria</taxon>
        <taxon>Pseudomonadati</taxon>
        <taxon>Pseudomonadota</taxon>
        <taxon>Gammaproteobacteria</taxon>
        <taxon>Alteromonadales</taxon>
        <taxon>Alteromonadaceae</taxon>
        <taxon>Agaribacter</taxon>
    </lineage>
</organism>
<dbReference type="EMBL" id="JBHRSW010000011">
    <property type="protein sequence ID" value="MFC3121431.1"/>
    <property type="molecule type" value="Genomic_DNA"/>
</dbReference>
<feature type="domain" description="EamA" evidence="2">
    <location>
        <begin position="3"/>
        <end position="128"/>
    </location>
</feature>
<feature type="transmembrane region" description="Helical" evidence="1">
    <location>
        <begin position="95"/>
        <end position="128"/>
    </location>
</feature>
<dbReference type="InterPro" id="IPR037185">
    <property type="entry name" value="EmrE-like"/>
</dbReference>
<feature type="transmembrane region" description="Helical" evidence="1">
    <location>
        <begin position="30"/>
        <end position="48"/>
    </location>
</feature>
<keyword evidence="1" id="KW-0472">Membrane</keyword>
<evidence type="ECO:0000313" key="3">
    <source>
        <dbReference type="EMBL" id="MFC3121431.1"/>
    </source>
</evidence>
<keyword evidence="1" id="KW-1133">Transmembrane helix</keyword>
<feature type="transmembrane region" description="Helical" evidence="1">
    <location>
        <begin position="140"/>
        <end position="160"/>
    </location>
</feature>
<sequence length="276" mass="29642">MEALAVLCAALLHASWNGMLKHSSNQTRSLVLNRAVAASVGLLFIFFLPPLSPAAWPYLLAASAIHLVYFFSLLGAYRYGDFSQVYPVSRGLAPIFILALGLVFGFDTMLAQEIVGVILVSIGILLLVRKGFVNNTKPLAYALLTAICITGYSVSSGLGVRISQNYLVYIAYLEFISGCLFVFSALLTQGDKLQWQTLSAKSASIDFAAGLMALGGFGVALWAMSTIPIPTVAALRETSVIFAIFIAWFVLKEPLAKGRLIAALVVFSGIVCIFLT</sequence>
<dbReference type="RefSeq" id="WP_376919568.1">
    <property type="nucleotide sequence ID" value="NZ_JBHRSW010000011.1"/>
</dbReference>
<dbReference type="InterPro" id="IPR000620">
    <property type="entry name" value="EamA_dom"/>
</dbReference>
<comment type="caution">
    <text evidence="3">The sequence shown here is derived from an EMBL/GenBank/DDBJ whole genome shotgun (WGS) entry which is preliminary data.</text>
</comment>
<reference evidence="4" key="1">
    <citation type="journal article" date="2019" name="Int. J. Syst. Evol. Microbiol.">
        <title>The Global Catalogue of Microorganisms (GCM) 10K type strain sequencing project: providing services to taxonomists for standard genome sequencing and annotation.</title>
        <authorList>
            <consortium name="The Broad Institute Genomics Platform"/>
            <consortium name="The Broad Institute Genome Sequencing Center for Infectious Disease"/>
            <person name="Wu L."/>
            <person name="Ma J."/>
        </authorList>
    </citation>
    <scope>NUCLEOTIDE SEQUENCE [LARGE SCALE GENOMIC DNA]</scope>
    <source>
        <strain evidence="4">KCTC 52473</strain>
    </source>
</reference>
<name>A0ABV7FQC5_9ALTE</name>
<feature type="domain" description="EamA" evidence="2">
    <location>
        <begin position="139"/>
        <end position="274"/>
    </location>
</feature>
<proteinExistence type="predicted"/>
<dbReference type="SUPFAM" id="SSF103481">
    <property type="entry name" value="Multidrug resistance efflux transporter EmrE"/>
    <property type="match status" value="2"/>
</dbReference>
<accession>A0ABV7FQC5</accession>
<evidence type="ECO:0000313" key="4">
    <source>
        <dbReference type="Proteomes" id="UP001595478"/>
    </source>
</evidence>
<protein>
    <submittedName>
        <fullName evidence="3">EamA family transporter</fullName>
    </submittedName>
</protein>
<evidence type="ECO:0000259" key="2">
    <source>
        <dbReference type="Pfam" id="PF00892"/>
    </source>
</evidence>
<keyword evidence="4" id="KW-1185">Reference proteome</keyword>
<feature type="transmembrane region" description="Helical" evidence="1">
    <location>
        <begin position="55"/>
        <end position="75"/>
    </location>
</feature>
<gene>
    <name evidence="3" type="ORF">ACFOHL_07340</name>
</gene>